<feature type="compositionally biased region" description="Basic and acidic residues" evidence="1">
    <location>
        <begin position="198"/>
        <end position="208"/>
    </location>
</feature>
<feature type="region of interest" description="Disordered" evidence="1">
    <location>
        <begin position="125"/>
        <end position="214"/>
    </location>
</feature>
<dbReference type="EMBL" id="CABDUW010001668">
    <property type="protein sequence ID" value="VTJ83244.1"/>
    <property type="molecule type" value="Genomic_DNA"/>
</dbReference>
<comment type="caution">
    <text evidence="2">The sequence shown here is derived from an EMBL/GenBank/DDBJ whole genome shotgun (WGS) entry which is preliminary data.</text>
</comment>
<keyword evidence="3" id="KW-1185">Reference proteome</keyword>
<gene>
    <name evidence="2" type="ORF">MONAX_5E046086</name>
</gene>
<sequence>MRGRVISGRCSGGLLEDGCALWLGAARQLAAKNPEDGGAVPGVSWWSERRKSIVVRPFHASGCLPAWARQCGGLGGNGVRGSRAGAGGPQRRLVLGLLLPRWRWWWGCGSRCRRLPGHVVDAGRDERAHRSVGQRAAGGGAVPAAGGSRHGVRQQGPRASHVRARVPGPGRAGLRADPVPVPGAHQGNRPLSLGQRTRGREKAGKRASGEGAGLSAGLPSGARWAIRISSAFFFSPWQGGFFPDGRQPVGFLSLKLGVSAAAPFSCQLRIFLHSEVGSFSLCAVRQFQCLQALLAPTAGASRFVLAEGLPGRGLPAGAALRKGRCGGRWVPS</sequence>
<evidence type="ECO:0000313" key="2">
    <source>
        <dbReference type="EMBL" id="VTJ83244.1"/>
    </source>
</evidence>
<organism evidence="2 3">
    <name type="scientific">Marmota monax</name>
    <name type="common">Woodchuck</name>
    <dbReference type="NCBI Taxonomy" id="9995"/>
    <lineage>
        <taxon>Eukaryota</taxon>
        <taxon>Metazoa</taxon>
        <taxon>Chordata</taxon>
        <taxon>Craniata</taxon>
        <taxon>Vertebrata</taxon>
        <taxon>Euteleostomi</taxon>
        <taxon>Mammalia</taxon>
        <taxon>Eutheria</taxon>
        <taxon>Euarchontoglires</taxon>
        <taxon>Glires</taxon>
        <taxon>Rodentia</taxon>
        <taxon>Sciuromorpha</taxon>
        <taxon>Sciuridae</taxon>
        <taxon>Xerinae</taxon>
        <taxon>Marmotini</taxon>
        <taxon>Marmota</taxon>
    </lineage>
</organism>
<evidence type="ECO:0000256" key="1">
    <source>
        <dbReference type="SAM" id="MobiDB-lite"/>
    </source>
</evidence>
<evidence type="ECO:0000313" key="3">
    <source>
        <dbReference type="Proteomes" id="UP000335636"/>
    </source>
</evidence>
<proteinExistence type="predicted"/>
<dbReference type="AlphaFoldDB" id="A0A5E4CMX9"/>
<protein>
    <submittedName>
        <fullName evidence="2">Uncharacterized protein</fullName>
    </submittedName>
</protein>
<reference evidence="2" key="1">
    <citation type="submission" date="2019-04" db="EMBL/GenBank/DDBJ databases">
        <authorList>
            <person name="Alioto T."/>
            <person name="Alioto T."/>
        </authorList>
    </citation>
    <scope>NUCLEOTIDE SEQUENCE [LARGE SCALE GENOMIC DNA]</scope>
</reference>
<accession>A0A5E4CMX9</accession>
<dbReference type="Proteomes" id="UP000335636">
    <property type="component" value="Unassembled WGS sequence"/>
</dbReference>
<name>A0A5E4CMX9_MARMO</name>